<proteinExistence type="predicted"/>
<keyword evidence="1" id="KW-1133">Transmembrane helix</keyword>
<reference evidence="2 3" key="1">
    <citation type="journal article" date="2016" name="Nat. Commun.">
        <title>Thousands of microbial genomes shed light on interconnected biogeochemical processes in an aquifer system.</title>
        <authorList>
            <person name="Anantharaman K."/>
            <person name="Brown C.T."/>
            <person name="Hug L.A."/>
            <person name="Sharon I."/>
            <person name="Castelle C.J."/>
            <person name="Probst A.J."/>
            <person name="Thomas B.C."/>
            <person name="Singh A."/>
            <person name="Wilkins M.J."/>
            <person name="Karaoz U."/>
            <person name="Brodie E.L."/>
            <person name="Williams K.H."/>
            <person name="Hubbard S.S."/>
            <person name="Banfield J.F."/>
        </authorList>
    </citation>
    <scope>NUCLEOTIDE SEQUENCE [LARGE SCALE GENOMIC DNA]</scope>
</reference>
<dbReference type="EMBL" id="MHJG01000003">
    <property type="protein sequence ID" value="OGY64392.1"/>
    <property type="molecule type" value="Genomic_DNA"/>
</dbReference>
<organism evidence="2 3">
    <name type="scientific">Candidatus Harrisonbacteria bacterium RIFCSPHIGHO2_02_FULL_42_16</name>
    <dbReference type="NCBI Taxonomy" id="1798404"/>
    <lineage>
        <taxon>Bacteria</taxon>
        <taxon>Candidatus Harrisoniibacteriota</taxon>
    </lineage>
</organism>
<keyword evidence="1" id="KW-0812">Transmembrane</keyword>
<keyword evidence="1" id="KW-0472">Membrane</keyword>
<evidence type="ECO:0000313" key="2">
    <source>
        <dbReference type="EMBL" id="OGY64392.1"/>
    </source>
</evidence>
<evidence type="ECO:0000256" key="1">
    <source>
        <dbReference type="SAM" id="Phobius"/>
    </source>
</evidence>
<feature type="transmembrane region" description="Helical" evidence="1">
    <location>
        <begin position="6"/>
        <end position="23"/>
    </location>
</feature>
<dbReference type="Proteomes" id="UP000177960">
    <property type="component" value="Unassembled WGS sequence"/>
</dbReference>
<sequence>MTYKQSIALFTAFIMGGLGILGLTRQGFYPVAIVGFDVITARSLEKDFSSAYIYYQKAAATYGANPELIAQPESRLEIKRAALDNLILNAMIYQEINFRLKGDLGKIAEQKLAQFENNVNLKESAKTLYGLEFSDFKKQVLLPQSYKEILEGRLFLENKNLNDWLAKKRESKRVLILSPEFEWQNGLLTVKK</sequence>
<name>A0A1G1ZIJ0_9BACT</name>
<accession>A0A1G1ZIJ0</accession>
<evidence type="ECO:0000313" key="3">
    <source>
        <dbReference type="Proteomes" id="UP000177960"/>
    </source>
</evidence>
<comment type="caution">
    <text evidence="2">The sequence shown here is derived from an EMBL/GenBank/DDBJ whole genome shotgun (WGS) entry which is preliminary data.</text>
</comment>
<protein>
    <submittedName>
        <fullName evidence="2">Uncharacterized protein</fullName>
    </submittedName>
</protein>
<dbReference type="AlphaFoldDB" id="A0A1G1ZIJ0"/>
<dbReference type="STRING" id="1798404.A3B92_02570"/>
<gene>
    <name evidence="2" type="ORF">A3B92_02570</name>
</gene>